<gene>
    <name evidence="2" type="ORF">HHL11_10065</name>
</gene>
<evidence type="ECO:0000313" key="3">
    <source>
        <dbReference type="Proteomes" id="UP000541185"/>
    </source>
</evidence>
<comment type="caution">
    <text evidence="2">The sequence shown here is derived from an EMBL/GenBank/DDBJ whole genome shotgun (WGS) entry which is preliminary data.</text>
</comment>
<keyword evidence="3" id="KW-1185">Reference proteome</keyword>
<evidence type="ECO:0000313" key="2">
    <source>
        <dbReference type="EMBL" id="NML44094.1"/>
    </source>
</evidence>
<organism evidence="2 3">
    <name type="scientific">Ramlibacter agri</name>
    <dbReference type="NCBI Taxonomy" id="2728837"/>
    <lineage>
        <taxon>Bacteria</taxon>
        <taxon>Pseudomonadati</taxon>
        <taxon>Pseudomonadota</taxon>
        <taxon>Betaproteobacteria</taxon>
        <taxon>Burkholderiales</taxon>
        <taxon>Comamonadaceae</taxon>
        <taxon>Ramlibacter</taxon>
    </lineage>
</organism>
<accession>A0A848H0J6</accession>
<dbReference type="Proteomes" id="UP000541185">
    <property type="component" value="Unassembled WGS sequence"/>
</dbReference>
<dbReference type="EMBL" id="JABBFX010000001">
    <property type="protein sequence ID" value="NML44094.1"/>
    <property type="molecule type" value="Genomic_DNA"/>
</dbReference>
<keyword evidence="1" id="KW-0732">Signal</keyword>
<dbReference type="AlphaFoldDB" id="A0A848H0J6"/>
<feature type="chain" id="PRO_5032867442" description="C-type lysozyme inhibitor domain-containing protein" evidence="1">
    <location>
        <begin position="22"/>
        <end position="105"/>
    </location>
</feature>
<proteinExistence type="predicted"/>
<reference evidence="2 3" key="1">
    <citation type="submission" date="2020-04" db="EMBL/GenBank/DDBJ databases">
        <title>Ramlibacter sp. G-1-2-2 isolated from soil.</title>
        <authorList>
            <person name="Dahal R.H."/>
        </authorList>
    </citation>
    <scope>NUCLEOTIDE SEQUENCE [LARGE SCALE GENOMIC DNA]</scope>
    <source>
        <strain evidence="2 3">G-1-2-2</strain>
    </source>
</reference>
<feature type="signal peptide" evidence="1">
    <location>
        <begin position="1"/>
        <end position="21"/>
    </location>
</feature>
<dbReference type="RefSeq" id="WP_169418254.1">
    <property type="nucleotide sequence ID" value="NZ_JABBFX010000001.1"/>
</dbReference>
<evidence type="ECO:0008006" key="4">
    <source>
        <dbReference type="Google" id="ProtNLM"/>
    </source>
</evidence>
<name>A0A848H0J6_9BURK</name>
<sequence length="105" mass="10464">MNASIAVAAAATLILAACASAPPPPAASIMPSPTDKYLCESGTKLSVRLLGEAAEVSVDGAETVSLAALGNDGTTFTNGRQTLFVKQGVVSWAVGRMAAEACKPG</sequence>
<protein>
    <recommendedName>
        <fullName evidence="4">C-type lysozyme inhibitor domain-containing protein</fullName>
    </recommendedName>
</protein>
<evidence type="ECO:0000256" key="1">
    <source>
        <dbReference type="SAM" id="SignalP"/>
    </source>
</evidence>